<protein>
    <submittedName>
        <fullName evidence="3">PEP-CTERM sorting domain-containing protein</fullName>
    </submittedName>
</protein>
<feature type="domain" description="Ice-binding protein C-terminal" evidence="2">
    <location>
        <begin position="341"/>
        <end position="366"/>
    </location>
</feature>
<feature type="signal peptide" evidence="1">
    <location>
        <begin position="1"/>
        <end position="31"/>
    </location>
</feature>
<accession>A0A848FBC4</accession>
<evidence type="ECO:0000313" key="4">
    <source>
        <dbReference type="Proteomes" id="UP000574067"/>
    </source>
</evidence>
<dbReference type="RefSeq" id="WP_169161505.1">
    <property type="nucleotide sequence ID" value="NZ_JABBFW010000011.1"/>
</dbReference>
<evidence type="ECO:0000259" key="2">
    <source>
        <dbReference type="Pfam" id="PF07589"/>
    </source>
</evidence>
<dbReference type="InterPro" id="IPR014262">
    <property type="entry name" value="HAF_rpt"/>
</dbReference>
<proteinExistence type="predicted"/>
<gene>
    <name evidence="3" type="ORF">HHL10_16570</name>
</gene>
<dbReference type="NCBIfam" id="TIGR02595">
    <property type="entry name" value="PEP_CTERM"/>
    <property type="match status" value="1"/>
</dbReference>
<sequence length="375" mass="39814">MPFTSHVALRAGAVAKLVSLCVLLAAESAVAAGALRYRIEDLSLPDAPYTDAVGLNNRGEVALNAWDALAGRTTPSIYHAGHITRVDERFSTLSGLNDRGDLLGTGRDGDSVLLWRRGRLTDLRDTFEGGAWTGWARALNNRGQVTGSMQASADALPLAFLFDGRRSRYLPLADSYGESYGSDINRHGTVVGTAHVDPGLNYGFLGFVHDGAQGNWLPTLGPWGGGASAINDAGQIVGYSTPELGGRGGYLYADGNLTVLDVYSAHDINNRGWIVGAASGYGNDPYLYRDGQVLDLNALLTPAAARQWHLSSVSAINDRGQIIGRGFLDGQDQLRPFLLTPVPEPSATLMLLAGGGVIVAVARRRRRVQEAAAAM</sequence>
<name>A0A848FBC4_9BURK</name>
<organism evidence="3 4">
    <name type="scientific">Azohydromonas caseinilytica</name>
    <dbReference type="NCBI Taxonomy" id="2728836"/>
    <lineage>
        <taxon>Bacteria</taxon>
        <taxon>Pseudomonadati</taxon>
        <taxon>Pseudomonadota</taxon>
        <taxon>Betaproteobacteria</taxon>
        <taxon>Burkholderiales</taxon>
        <taxon>Sphaerotilaceae</taxon>
        <taxon>Azohydromonas</taxon>
    </lineage>
</organism>
<comment type="caution">
    <text evidence="3">The sequence shown here is derived from an EMBL/GenBank/DDBJ whole genome shotgun (WGS) entry which is preliminary data.</text>
</comment>
<reference evidence="3 4" key="1">
    <citation type="submission" date="2020-04" db="EMBL/GenBank/DDBJ databases">
        <title>Azohydromonas sp. isolated from soil.</title>
        <authorList>
            <person name="Dahal R.H."/>
        </authorList>
    </citation>
    <scope>NUCLEOTIDE SEQUENCE [LARGE SCALE GENOMIC DNA]</scope>
    <source>
        <strain evidence="3 4">G-1-1-14</strain>
    </source>
</reference>
<dbReference type="InterPro" id="IPR013424">
    <property type="entry name" value="Ice-binding_C"/>
</dbReference>
<dbReference type="EMBL" id="JABBFW010000011">
    <property type="protein sequence ID" value="NML16598.1"/>
    <property type="molecule type" value="Genomic_DNA"/>
</dbReference>
<feature type="chain" id="PRO_5032741141" evidence="1">
    <location>
        <begin position="32"/>
        <end position="375"/>
    </location>
</feature>
<keyword evidence="1" id="KW-0732">Signal</keyword>
<dbReference type="NCBIfam" id="TIGR02913">
    <property type="entry name" value="HAF_rpt"/>
    <property type="match status" value="1"/>
</dbReference>
<evidence type="ECO:0000256" key="1">
    <source>
        <dbReference type="SAM" id="SignalP"/>
    </source>
</evidence>
<dbReference type="Pfam" id="PF07589">
    <property type="entry name" value="PEP-CTERM"/>
    <property type="match status" value="1"/>
</dbReference>
<dbReference type="Proteomes" id="UP000574067">
    <property type="component" value="Unassembled WGS sequence"/>
</dbReference>
<dbReference type="AlphaFoldDB" id="A0A848FBC4"/>
<evidence type="ECO:0000313" key="3">
    <source>
        <dbReference type="EMBL" id="NML16598.1"/>
    </source>
</evidence>
<keyword evidence="4" id="KW-1185">Reference proteome</keyword>